<organism evidence="6">
    <name type="scientific">Cyprinus carpio</name>
    <name type="common">Common carp</name>
    <dbReference type="NCBI Taxonomy" id="7962"/>
    <lineage>
        <taxon>Eukaryota</taxon>
        <taxon>Metazoa</taxon>
        <taxon>Chordata</taxon>
        <taxon>Craniata</taxon>
        <taxon>Vertebrata</taxon>
        <taxon>Euteleostomi</taxon>
        <taxon>Actinopterygii</taxon>
        <taxon>Neopterygii</taxon>
        <taxon>Teleostei</taxon>
        <taxon>Ostariophysi</taxon>
        <taxon>Cypriniformes</taxon>
        <taxon>Cyprinidae</taxon>
        <taxon>Cyprininae</taxon>
        <taxon>Cyprinus</taxon>
    </lineage>
</organism>
<dbReference type="PANTHER" id="PTHR11481">
    <property type="entry name" value="IMMUNOGLOBULIN FC RECEPTOR"/>
    <property type="match status" value="1"/>
</dbReference>
<dbReference type="GO" id="GO:0009897">
    <property type="term" value="C:external side of plasma membrane"/>
    <property type="evidence" value="ECO:0007669"/>
    <property type="project" value="TreeGrafter"/>
</dbReference>
<dbReference type="GO" id="GO:0006955">
    <property type="term" value="P:immune response"/>
    <property type="evidence" value="ECO:0007669"/>
    <property type="project" value="TreeGrafter"/>
</dbReference>
<dbReference type="GeneID" id="109070042"/>
<dbReference type="InterPro" id="IPR050488">
    <property type="entry name" value="Ig_Fc_receptor"/>
</dbReference>
<dbReference type="PROSITE" id="PS50835">
    <property type="entry name" value="IG_LIKE"/>
    <property type="match status" value="3"/>
</dbReference>
<dbReference type="InterPro" id="IPR003598">
    <property type="entry name" value="Ig_sub2"/>
</dbReference>
<feature type="domain" description="Ig-like" evidence="5">
    <location>
        <begin position="262"/>
        <end position="351"/>
    </location>
</feature>
<dbReference type="AlphaFoldDB" id="A0A9Q9Y7T1"/>
<feature type="region of interest" description="Disordered" evidence="3">
    <location>
        <begin position="393"/>
        <end position="420"/>
    </location>
</feature>
<keyword evidence="4" id="KW-0812">Transmembrane</keyword>
<evidence type="ECO:0000256" key="1">
    <source>
        <dbReference type="ARBA" id="ARBA00022729"/>
    </source>
</evidence>
<dbReference type="PANTHER" id="PTHR11481:SF64">
    <property type="entry name" value="FC RECEPTOR-LIKE PROTEIN 4"/>
    <property type="match status" value="1"/>
</dbReference>
<dbReference type="InterPro" id="IPR003599">
    <property type="entry name" value="Ig_sub"/>
</dbReference>
<gene>
    <name evidence="6" type="primary">LOC109070042</name>
</gene>
<evidence type="ECO:0000256" key="3">
    <source>
        <dbReference type="SAM" id="MobiDB-lite"/>
    </source>
</evidence>
<evidence type="ECO:0000256" key="2">
    <source>
        <dbReference type="ARBA" id="ARBA00023157"/>
    </source>
</evidence>
<dbReference type="GO" id="GO:0004888">
    <property type="term" value="F:transmembrane signaling receptor activity"/>
    <property type="evidence" value="ECO:0007669"/>
    <property type="project" value="TreeGrafter"/>
</dbReference>
<protein>
    <submittedName>
        <fullName evidence="6">Basement membrane-specific heparan sulfate proteoglycan core protein-like</fullName>
    </submittedName>
</protein>
<dbReference type="SMART" id="SM00408">
    <property type="entry name" value="IGc2"/>
    <property type="match status" value="3"/>
</dbReference>
<accession>A0A9Q9Y7T1</accession>
<feature type="transmembrane region" description="Helical" evidence="4">
    <location>
        <begin position="361"/>
        <end position="384"/>
    </location>
</feature>
<reference evidence="6" key="1">
    <citation type="submission" date="2025-08" db="UniProtKB">
        <authorList>
            <consortium name="RefSeq"/>
        </authorList>
    </citation>
    <scope>IDENTIFICATION</scope>
    <source>
        <tissue evidence="6">Muscle</tissue>
    </source>
</reference>
<dbReference type="RefSeq" id="XP_042615222.1">
    <property type="nucleotide sequence ID" value="XM_042759288.1"/>
</dbReference>
<dbReference type="OrthoDB" id="6151406at2759"/>
<feature type="domain" description="Ig-like" evidence="5">
    <location>
        <begin position="54"/>
        <end position="158"/>
    </location>
</feature>
<dbReference type="Proteomes" id="UP001155660">
    <property type="component" value="Chromosome A7"/>
</dbReference>
<evidence type="ECO:0000313" key="6">
    <source>
        <dbReference type="RefSeq" id="XP_042615222.1"/>
    </source>
</evidence>
<dbReference type="GO" id="GO:0007166">
    <property type="term" value="P:cell surface receptor signaling pathway"/>
    <property type="evidence" value="ECO:0007669"/>
    <property type="project" value="TreeGrafter"/>
</dbReference>
<name>A0A9Q9Y7T1_CYPCA</name>
<dbReference type="SMART" id="SM00409">
    <property type="entry name" value="IG"/>
    <property type="match status" value="4"/>
</dbReference>
<evidence type="ECO:0000259" key="5">
    <source>
        <dbReference type="PROSITE" id="PS50835"/>
    </source>
</evidence>
<dbReference type="KEGG" id="ccar:109070042"/>
<proteinExistence type="predicted"/>
<feature type="domain" description="Ig-like" evidence="5">
    <location>
        <begin position="165"/>
        <end position="255"/>
    </location>
</feature>
<evidence type="ECO:0000256" key="4">
    <source>
        <dbReference type="SAM" id="Phobius"/>
    </source>
</evidence>
<sequence>MLQTSERYTVNRDTLTFTAVTTSDAGQFWCRGQRDKRPNSSQSSSVSLTVKDLPTSTLTVTPDSPVFTGERVDLKCVIESYSDWRQRNGLKYDRRYDWTPAWRYEWYKGSVMLQTSERYTVNRDTLTITAVTTSDAGQFWCRGQRDERPNSSQSSSVSLTVKALPRSTLTVTPDSPVFTGERVILKCVIESDRDWRYEWYKAGNNSVMLQTSERYTVNRDTLTIRGATESDQDQFWCRGHRDERPKSSQSSSAVSLNVTDFPRSTLTVTPDSPVFTGERVNLKCVIESYSNWRYEWYKDSVMLQTSEHYTVNRDTLTIRGATESDQDQFWCRGQRDERPNSSQESERINLSVNVSAASSSLLVTGVVVGLSVCLLFFLSLLLMWRYKKNKDQQRNNNQTSVPNQSAQSQPENFPLQSADSDHIYDDVTEVDTRYRDDPELFLEVTYSEVIVTKNIYLDKDDTMTESNDVIYSEVSTKVKKCKSKDADAGVGDATYAQPIRKKNKTRH</sequence>
<dbReference type="CDD" id="cd00096">
    <property type="entry name" value="Ig"/>
    <property type="match status" value="3"/>
</dbReference>
<dbReference type="Pfam" id="PF13927">
    <property type="entry name" value="Ig_3"/>
    <property type="match status" value="2"/>
</dbReference>
<keyword evidence="2" id="KW-1015">Disulfide bond</keyword>
<feature type="compositionally biased region" description="Polar residues" evidence="3">
    <location>
        <begin position="399"/>
        <end position="418"/>
    </location>
</feature>
<keyword evidence="4" id="KW-0472">Membrane</keyword>
<dbReference type="InterPro" id="IPR007110">
    <property type="entry name" value="Ig-like_dom"/>
</dbReference>
<keyword evidence="4" id="KW-1133">Transmembrane helix</keyword>
<feature type="region of interest" description="Disordered" evidence="3">
    <location>
        <begin position="483"/>
        <end position="507"/>
    </location>
</feature>
<keyword evidence="1" id="KW-0732">Signal</keyword>